<dbReference type="Gene3D" id="2.30.40.10">
    <property type="entry name" value="Urease, subunit C, domain 1"/>
    <property type="match status" value="1"/>
</dbReference>
<keyword evidence="7 9" id="KW-0378">Hydrolase</keyword>
<evidence type="ECO:0000256" key="6">
    <source>
        <dbReference type="ARBA" id="ARBA00047720"/>
    </source>
</evidence>
<keyword evidence="5" id="KW-0012">Acyltransferase</keyword>
<dbReference type="InterPro" id="IPR026912">
    <property type="entry name" value="Adenine_deam_C"/>
</dbReference>
<dbReference type="NCBIfam" id="TIGR01178">
    <property type="entry name" value="ade"/>
    <property type="match status" value="1"/>
</dbReference>
<evidence type="ECO:0000256" key="2">
    <source>
        <dbReference type="ARBA" id="ARBA00008694"/>
    </source>
</evidence>
<evidence type="ECO:0000256" key="5">
    <source>
        <dbReference type="ARBA" id="ARBA00023315"/>
    </source>
</evidence>
<evidence type="ECO:0000259" key="8">
    <source>
        <dbReference type="PROSITE" id="PS51186"/>
    </source>
</evidence>
<dbReference type="PROSITE" id="PS51186">
    <property type="entry name" value="GNAT"/>
    <property type="match status" value="1"/>
</dbReference>
<dbReference type="EMBL" id="JACHHK010000007">
    <property type="protein sequence ID" value="MBB5183715.1"/>
    <property type="molecule type" value="Genomic_DNA"/>
</dbReference>
<dbReference type="AlphaFoldDB" id="A0A7W8FXH0"/>
<dbReference type="SUPFAM" id="SSF51556">
    <property type="entry name" value="Metallo-dependent hydrolases"/>
    <property type="match status" value="1"/>
</dbReference>
<dbReference type="GO" id="GO:0000034">
    <property type="term" value="F:adenine deaminase activity"/>
    <property type="evidence" value="ECO:0007669"/>
    <property type="project" value="UniProtKB-UniRule"/>
</dbReference>
<dbReference type="InterPro" id="IPR032466">
    <property type="entry name" value="Metal_Hydrolase"/>
</dbReference>
<dbReference type="HAMAP" id="MF_01518">
    <property type="entry name" value="Adenine_deamin"/>
    <property type="match status" value="1"/>
</dbReference>
<evidence type="ECO:0000256" key="7">
    <source>
        <dbReference type="HAMAP-Rule" id="MF_01518"/>
    </source>
</evidence>
<dbReference type="InterPro" id="IPR051016">
    <property type="entry name" value="Diverse_Substrate_AcTransf"/>
</dbReference>
<dbReference type="InterPro" id="IPR006680">
    <property type="entry name" value="Amidohydro-rel"/>
</dbReference>
<comment type="catalytic activity">
    <reaction evidence="6 7">
        <text>adenine + H2O + H(+) = hypoxanthine + NH4(+)</text>
        <dbReference type="Rhea" id="RHEA:23688"/>
        <dbReference type="ChEBI" id="CHEBI:15377"/>
        <dbReference type="ChEBI" id="CHEBI:15378"/>
        <dbReference type="ChEBI" id="CHEBI:16708"/>
        <dbReference type="ChEBI" id="CHEBI:17368"/>
        <dbReference type="ChEBI" id="CHEBI:28938"/>
        <dbReference type="EC" id="3.5.4.2"/>
    </reaction>
</comment>
<sequence>MLLAFIKELAAYEKMLEEVVADEATLEEWLFDRQKAEAIFIEEAGKEAGFALFFHNFSTFLGRAGIYLEDLFVKPEYRGKGYGKALLEKLADIAVQRGCGRLEWWCLDRNQPSIDFYLSMGAEPMSDWTVYRIDGSTLKNVRRIFVINMTNKKQDNIQMKNKARLIRTAAGQEPADLVLKNARYVNVFSNEILSGDLAITDGLIAGIGSYHGRKEIDLSGSIVLPGLMDAHIHLESALTMPSEFARAVLPHGTTAVFTDPHEIANVLGTDGIEYMLEATEGLPLDVYFMLPSCVPAAPEDESGARLQAAALAPFYAHPRVKGLAEMMNAHGVVSCDPEILQKLSDCKAYHARTDGHAPGISGKVLQAYAAAGIASDHECSTFEEALEKLRSGQFIMIRKGTAARNLEALRPLLIEKYIDRILICTDDRHPNDLEEKGHIDYILKQAIAAGTDPCLAVKAATYNTARYFGYRQHGAIAPGYAADLTIIDNFKDFTIQRVYKNGKIVADYGRAIDFPEPVIQDTLSEKAHHTFHVRKMEPEDFIPDRPLAVIGMQNGEITTTDEGTAASADPEQDRLEIAVIERHHNTNHIGLGYMKGYGLKSGAVATSIAHDAHNIIVIGADPKAMTDAVNRVIAINGGIVVMDQEKICGEVPLAIAGIMSDEPLKTVSRRLSACKRSARQLGVNPGIDPFMTLSFMALTVIPTLRITTHGIYDVQKQKYLSIFRK</sequence>
<gene>
    <name evidence="7" type="primary">ade</name>
    <name evidence="9" type="ORF">HNQ47_001754</name>
</gene>
<keyword evidence="4" id="KW-0808">Transferase</keyword>
<evidence type="ECO:0000313" key="10">
    <source>
        <dbReference type="Proteomes" id="UP000539953"/>
    </source>
</evidence>
<dbReference type="RefSeq" id="WP_183329009.1">
    <property type="nucleotide sequence ID" value="NZ_JACHHK010000007.1"/>
</dbReference>
<comment type="similarity">
    <text evidence="1 7">Belongs to the metallo-dependent hydrolases superfamily. Adenine deaminase family.</text>
</comment>
<protein>
    <recommendedName>
        <fullName evidence="3 7">Adenine deaminase</fullName>
        <shortName evidence="7">Adenase</shortName>
        <shortName evidence="7">Adenine aminase</shortName>
        <ecNumber evidence="3 7">3.5.4.2</ecNumber>
    </recommendedName>
</protein>
<keyword evidence="10" id="KW-1185">Reference proteome</keyword>
<reference evidence="9 10" key="1">
    <citation type="submission" date="2020-08" db="EMBL/GenBank/DDBJ databases">
        <title>Genomic Encyclopedia of Type Strains, Phase IV (KMG-IV): sequencing the most valuable type-strain genomes for metagenomic binning, comparative biology and taxonomic classification.</title>
        <authorList>
            <person name="Goeker M."/>
        </authorList>
    </citation>
    <scope>NUCLEOTIDE SEQUENCE [LARGE SCALE GENOMIC DNA]</scope>
    <source>
        <strain evidence="9 10">DSM 25799</strain>
    </source>
</reference>
<dbReference type="SUPFAM" id="SSF55729">
    <property type="entry name" value="Acyl-CoA N-acyltransferases (Nat)"/>
    <property type="match status" value="1"/>
</dbReference>
<evidence type="ECO:0000256" key="1">
    <source>
        <dbReference type="ARBA" id="ARBA00006773"/>
    </source>
</evidence>
<feature type="domain" description="N-acetyltransferase" evidence="8">
    <location>
        <begin position="1"/>
        <end position="144"/>
    </location>
</feature>
<dbReference type="FunFam" id="3.40.630.30:FF:000064">
    <property type="entry name" value="GNAT family acetyltransferase"/>
    <property type="match status" value="1"/>
</dbReference>
<dbReference type="InterPro" id="IPR011059">
    <property type="entry name" value="Metal-dep_hydrolase_composite"/>
</dbReference>
<dbReference type="CDD" id="cd04301">
    <property type="entry name" value="NAT_SF"/>
    <property type="match status" value="1"/>
</dbReference>
<dbReference type="Proteomes" id="UP000539953">
    <property type="component" value="Unassembled WGS sequence"/>
</dbReference>
<accession>A0A7W8FXH0</accession>
<comment type="similarity">
    <text evidence="2">Belongs to the acetyltransferase family.</text>
</comment>
<dbReference type="GO" id="GO:0008080">
    <property type="term" value="F:N-acetyltransferase activity"/>
    <property type="evidence" value="ECO:0007669"/>
    <property type="project" value="UniProtKB-ARBA"/>
</dbReference>
<organism evidence="9 10">
    <name type="scientific">Catenisphaera adipataccumulans</name>
    <dbReference type="NCBI Taxonomy" id="700500"/>
    <lineage>
        <taxon>Bacteria</taxon>
        <taxon>Bacillati</taxon>
        <taxon>Bacillota</taxon>
        <taxon>Erysipelotrichia</taxon>
        <taxon>Erysipelotrichales</taxon>
        <taxon>Erysipelotrichaceae</taxon>
        <taxon>Catenisphaera</taxon>
    </lineage>
</organism>
<name>A0A7W8FXH0_9FIRM</name>
<dbReference type="Gene3D" id="3.40.630.30">
    <property type="match status" value="1"/>
</dbReference>
<comment type="caution">
    <text evidence="9">The sequence shown here is derived from an EMBL/GenBank/DDBJ whole genome shotgun (WGS) entry which is preliminary data.</text>
</comment>
<dbReference type="Pfam" id="PF01979">
    <property type="entry name" value="Amidohydro_1"/>
    <property type="match status" value="1"/>
</dbReference>
<keyword evidence="7" id="KW-0464">Manganese</keyword>
<dbReference type="CDD" id="cd01295">
    <property type="entry name" value="AdeC"/>
    <property type="match status" value="1"/>
</dbReference>
<proteinExistence type="inferred from homology"/>
<dbReference type="PANTHER" id="PTHR10545:SF29">
    <property type="entry name" value="GH14572P-RELATED"/>
    <property type="match status" value="1"/>
</dbReference>
<dbReference type="InterPro" id="IPR000182">
    <property type="entry name" value="GNAT_dom"/>
</dbReference>
<comment type="cofactor">
    <cofactor evidence="7">
        <name>Mn(2+)</name>
        <dbReference type="ChEBI" id="CHEBI:29035"/>
    </cofactor>
</comment>
<dbReference type="EC" id="3.5.4.2" evidence="3 7"/>
<evidence type="ECO:0000313" key="9">
    <source>
        <dbReference type="EMBL" id="MBB5183715.1"/>
    </source>
</evidence>
<evidence type="ECO:0000256" key="3">
    <source>
        <dbReference type="ARBA" id="ARBA00012782"/>
    </source>
</evidence>
<dbReference type="Gene3D" id="3.20.20.140">
    <property type="entry name" value="Metal-dependent hydrolases"/>
    <property type="match status" value="1"/>
</dbReference>
<dbReference type="SUPFAM" id="SSF51338">
    <property type="entry name" value="Composite domain of metallo-dependent hydrolases"/>
    <property type="match status" value="1"/>
</dbReference>
<dbReference type="InterPro" id="IPR006679">
    <property type="entry name" value="Adenine_deam"/>
</dbReference>
<dbReference type="PANTHER" id="PTHR10545">
    <property type="entry name" value="DIAMINE N-ACETYLTRANSFERASE"/>
    <property type="match status" value="1"/>
</dbReference>
<dbReference type="Pfam" id="PF13382">
    <property type="entry name" value="Adenine_deam_C"/>
    <property type="match status" value="1"/>
</dbReference>
<evidence type="ECO:0000256" key="4">
    <source>
        <dbReference type="ARBA" id="ARBA00022679"/>
    </source>
</evidence>
<dbReference type="InterPro" id="IPR016181">
    <property type="entry name" value="Acyl_CoA_acyltransferase"/>
</dbReference>
<dbReference type="Pfam" id="PF00583">
    <property type="entry name" value="Acetyltransf_1"/>
    <property type="match status" value="1"/>
</dbReference>
<dbReference type="GO" id="GO:0006146">
    <property type="term" value="P:adenine catabolic process"/>
    <property type="evidence" value="ECO:0007669"/>
    <property type="project" value="InterPro"/>
</dbReference>